<organism evidence="2 3">
    <name type="scientific">Panicum miliaceum</name>
    <name type="common">Proso millet</name>
    <name type="synonym">Broomcorn millet</name>
    <dbReference type="NCBI Taxonomy" id="4540"/>
    <lineage>
        <taxon>Eukaryota</taxon>
        <taxon>Viridiplantae</taxon>
        <taxon>Streptophyta</taxon>
        <taxon>Embryophyta</taxon>
        <taxon>Tracheophyta</taxon>
        <taxon>Spermatophyta</taxon>
        <taxon>Magnoliopsida</taxon>
        <taxon>Liliopsida</taxon>
        <taxon>Poales</taxon>
        <taxon>Poaceae</taxon>
        <taxon>PACMAD clade</taxon>
        <taxon>Panicoideae</taxon>
        <taxon>Panicodae</taxon>
        <taxon>Paniceae</taxon>
        <taxon>Panicinae</taxon>
        <taxon>Panicum</taxon>
        <taxon>Panicum sect. Panicum</taxon>
    </lineage>
</organism>
<dbReference type="Proteomes" id="UP000275267">
    <property type="component" value="Unassembled WGS sequence"/>
</dbReference>
<name>A0A3L6RQ03_PANMI</name>
<accession>A0A3L6RQ03</accession>
<dbReference type="AlphaFoldDB" id="A0A3L6RQ03"/>
<evidence type="ECO:0000313" key="3">
    <source>
        <dbReference type="Proteomes" id="UP000275267"/>
    </source>
</evidence>
<keyword evidence="3" id="KW-1185">Reference proteome</keyword>
<evidence type="ECO:0000313" key="2">
    <source>
        <dbReference type="EMBL" id="RLN07901.1"/>
    </source>
</evidence>
<protein>
    <recommendedName>
        <fullName evidence="1">DUF4220 domain-containing protein</fullName>
    </recommendedName>
</protein>
<dbReference type="InterPro" id="IPR025315">
    <property type="entry name" value="DUF4220"/>
</dbReference>
<dbReference type="PANTHER" id="PTHR31325">
    <property type="entry name" value="OS01G0798800 PROTEIN-RELATED"/>
    <property type="match status" value="1"/>
</dbReference>
<feature type="domain" description="DUF4220" evidence="1">
    <location>
        <begin position="1"/>
        <end position="101"/>
    </location>
</feature>
<gene>
    <name evidence="2" type="ORF">C2845_PM11G18110</name>
</gene>
<proteinExistence type="predicted"/>
<dbReference type="STRING" id="4540.A0A3L6RQ03"/>
<sequence>MSFWAPIMLIHLGGEDTITALSRKDNELWKRHLLILASQVAVAGYVVAKVSWPDGRLMAAMVLVFLSGCFKYTERTLCLYLASPEKLRSRAVGGLSDTLKKLQETKDNVYPFGLGSRNKSRAKKMRTALDNIVEGSSSRLLCADESIRDILTAVPP</sequence>
<reference evidence="3" key="1">
    <citation type="journal article" date="2019" name="Nat. Commun.">
        <title>The genome of broomcorn millet.</title>
        <authorList>
            <person name="Zou C."/>
            <person name="Miki D."/>
            <person name="Li D."/>
            <person name="Tang Q."/>
            <person name="Xiao L."/>
            <person name="Rajput S."/>
            <person name="Deng P."/>
            <person name="Jia W."/>
            <person name="Huang R."/>
            <person name="Zhang M."/>
            <person name="Sun Y."/>
            <person name="Hu J."/>
            <person name="Fu X."/>
            <person name="Schnable P.S."/>
            <person name="Li F."/>
            <person name="Zhang H."/>
            <person name="Feng B."/>
            <person name="Zhu X."/>
            <person name="Liu R."/>
            <person name="Schnable J.C."/>
            <person name="Zhu J.-K."/>
            <person name="Zhang H."/>
        </authorList>
    </citation>
    <scope>NUCLEOTIDE SEQUENCE [LARGE SCALE GENOMIC DNA]</scope>
</reference>
<comment type="caution">
    <text evidence="2">The sequence shown here is derived from an EMBL/GenBank/DDBJ whole genome shotgun (WGS) entry which is preliminary data.</text>
</comment>
<dbReference type="OrthoDB" id="1189310at2759"/>
<dbReference type="EMBL" id="PQIB02000007">
    <property type="protein sequence ID" value="RLN07901.1"/>
    <property type="molecule type" value="Genomic_DNA"/>
</dbReference>
<dbReference type="Pfam" id="PF13968">
    <property type="entry name" value="DUF4220"/>
    <property type="match status" value="1"/>
</dbReference>
<evidence type="ECO:0000259" key="1">
    <source>
        <dbReference type="Pfam" id="PF13968"/>
    </source>
</evidence>